<organism evidence="1 2">
    <name type="scientific">Aquimarina aggregata</name>
    <dbReference type="NCBI Taxonomy" id="1642818"/>
    <lineage>
        <taxon>Bacteria</taxon>
        <taxon>Pseudomonadati</taxon>
        <taxon>Bacteroidota</taxon>
        <taxon>Flavobacteriia</taxon>
        <taxon>Flavobacteriales</taxon>
        <taxon>Flavobacteriaceae</taxon>
        <taxon>Aquimarina</taxon>
    </lineage>
</organism>
<protein>
    <submittedName>
        <fullName evidence="1">Uncharacterized protein</fullName>
    </submittedName>
</protein>
<proteinExistence type="predicted"/>
<keyword evidence="2" id="KW-1185">Reference proteome</keyword>
<name>A0A163CTC4_9FLAO</name>
<dbReference type="AlphaFoldDB" id="A0A163CTC4"/>
<gene>
    <name evidence="1" type="ORF">AWE51_15340</name>
</gene>
<dbReference type="EMBL" id="LQRT01000001">
    <property type="protein sequence ID" value="KZS42745.1"/>
    <property type="molecule type" value="Genomic_DNA"/>
</dbReference>
<evidence type="ECO:0000313" key="1">
    <source>
        <dbReference type="EMBL" id="KZS42745.1"/>
    </source>
</evidence>
<dbReference type="Proteomes" id="UP000076715">
    <property type="component" value="Unassembled WGS sequence"/>
</dbReference>
<evidence type="ECO:0000313" key="2">
    <source>
        <dbReference type="Proteomes" id="UP000076715"/>
    </source>
</evidence>
<accession>A0A163CTC4</accession>
<sequence length="263" mass="29222">MKFSFIAKLALVTTFIFTITSCEKDNVDTPETSLETRAPLSLDLNSSITSKAENPQLPQTIEELRDAGISVSFGLANFLSNDLNILLQVLDLDTRTLRRLGFFESEIAELEQIRIAYRRLVFTIENAGNIAPDPGTISRIRNASYVLGKWTVESFRINTSAGEDQLLTNDLSRISNAPAGVNGFEVSATEFKFTIDGVQAGEAYPIVEITENGSITYLKDNEVSRFYRIGLRNEAGDIFSATSLIPRGSSIDGFIVHHRFRRQ</sequence>
<dbReference type="PROSITE" id="PS51257">
    <property type="entry name" value="PROKAR_LIPOPROTEIN"/>
    <property type="match status" value="1"/>
</dbReference>
<comment type="caution">
    <text evidence="1">The sequence shown here is derived from an EMBL/GenBank/DDBJ whole genome shotgun (WGS) entry which is preliminary data.</text>
</comment>
<reference evidence="1 2" key="1">
    <citation type="submission" date="2016-01" db="EMBL/GenBank/DDBJ databases">
        <title>The draft genome sequence of Aquimarina sp. RZW4-3-2.</title>
        <authorList>
            <person name="Wang Y."/>
        </authorList>
    </citation>
    <scope>NUCLEOTIDE SEQUENCE [LARGE SCALE GENOMIC DNA]</scope>
    <source>
        <strain evidence="1 2">RZW4-3-2</strain>
    </source>
</reference>
<dbReference type="RefSeq" id="WP_066307733.1">
    <property type="nucleotide sequence ID" value="NZ_LQRT01000001.1"/>
</dbReference>